<organism evidence="1 2">
    <name type="scientific">Actinopolymorpha singaporensis</name>
    <dbReference type="NCBI Taxonomy" id="117157"/>
    <lineage>
        <taxon>Bacteria</taxon>
        <taxon>Bacillati</taxon>
        <taxon>Actinomycetota</taxon>
        <taxon>Actinomycetes</taxon>
        <taxon>Propionibacteriales</taxon>
        <taxon>Actinopolymorphaceae</taxon>
        <taxon>Actinopolymorpha</taxon>
    </lineage>
</organism>
<proteinExistence type="predicted"/>
<evidence type="ECO:0000313" key="1">
    <source>
        <dbReference type="EMBL" id="SDS52796.1"/>
    </source>
</evidence>
<dbReference type="Proteomes" id="UP000198983">
    <property type="component" value="Chromosome I"/>
</dbReference>
<dbReference type="STRING" id="117157.SAMN04489717_2978"/>
<dbReference type="RefSeq" id="WP_092654195.1">
    <property type="nucleotide sequence ID" value="NZ_LT629732.1"/>
</dbReference>
<evidence type="ECO:0000313" key="2">
    <source>
        <dbReference type="Proteomes" id="UP000198983"/>
    </source>
</evidence>
<keyword evidence="2" id="KW-1185">Reference proteome</keyword>
<accession>A0A1H1SYL1</accession>
<dbReference type="OrthoDB" id="3214389at2"/>
<gene>
    <name evidence="1" type="ORF">SAMN04489717_2978</name>
</gene>
<dbReference type="Pfam" id="PF21853">
    <property type="entry name" value="DUF6912"/>
    <property type="match status" value="1"/>
</dbReference>
<sequence>MRVYLGVTLTELAGAVAQGGFGPPPLAAAAVTPELREWYAEGDLEELEYAATMEAARESLRRLYRDPDTPRRRVVVAADAADGLVLPDRAAGRAAVVVQAPIPMDKVAAVHVDEVEAAEVVAAAAEAVAKADAGDEDAGFAVDEAEGRELLWYARQEIADLLRE</sequence>
<name>A0A1H1SYL1_9ACTN</name>
<dbReference type="InterPro" id="IPR054206">
    <property type="entry name" value="DUF6912"/>
</dbReference>
<reference evidence="1 2" key="1">
    <citation type="submission" date="2016-10" db="EMBL/GenBank/DDBJ databases">
        <authorList>
            <person name="de Groot N.N."/>
        </authorList>
    </citation>
    <scope>NUCLEOTIDE SEQUENCE [LARGE SCALE GENOMIC DNA]</scope>
    <source>
        <strain evidence="1 2">DSM 22024</strain>
    </source>
</reference>
<dbReference type="EMBL" id="LT629732">
    <property type="protein sequence ID" value="SDS52796.1"/>
    <property type="molecule type" value="Genomic_DNA"/>
</dbReference>
<protein>
    <submittedName>
        <fullName evidence="1">Uncharacterized protein</fullName>
    </submittedName>
</protein>
<dbReference type="AlphaFoldDB" id="A0A1H1SYL1"/>